<dbReference type="STRING" id="889378.Spiaf_2437"/>
<dbReference type="OrthoDB" id="355331at2"/>
<reference evidence="2" key="1">
    <citation type="journal article" date="2013" name="Stand. Genomic Sci.">
        <title>Complete genome sequence of the halophilic bacterium Spirochaeta africana type strain (Z-7692(T)) from the alkaline Lake Magadi in the East African Rift.</title>
        <authorList>
            <person name="Liolos K."/>
            <person name="Abt B."/>
            <person name="Scheuner C."/>
            <person name="Teshima H."/>
            <person name="Held B."/>
            <person name="Lapidus A."/>
            <person name="Nolan M."/>
            <person name="Lucas S."/>
            <person name="Deshpande S."/>
            <person name="Cheng J.F."/>
            <person name="Tapia R."/>
            <person name="Goodwin L.A."/>
            <person name="Pitluck S."/>
            <person name="Pagani I."/>
            <person name="Ivanova N."/>
            <person name="Mavromatis K."/>
            <person name="Mikhailova N."/>
            <person name="Huntemann M."/>
            <person name="Pati A."/>
            <person name="Chen A."/>
            <person name="Palaniappan K."/>
            <person name="Land M."/>
            <person name="Rohde M."/>
            <person name="Tindall B.J."/>
            <person name="Detter J.C."/>
            <person name="Goker M."/>
            <person name="Bristow J."/>
            <person name="Eisen J.A."/>
            <person name="Markowitz V."/>
            <person name="Hugenholtz P."/>
            <person name="Woyke T."/>
            <person name="Klenk H.P."/>
            <person name="Kyrpides N.C."/>
        </authorList>
    </citation>
    <scope>NUCLEOTIDE SEQUENCE</scope>
    <source>
        <strain evidence="2">ATCC 700263 / DSM 8902 / Z-7692</strain>
    </source>
</reference>
<dbReference type="HOGENOM" id="CLU_100244_0_0_12"/>
<evidence type="ECO:0000313" key="1">
    <source>
        <dbReference type="EMBL" id="AFG38468.1"/>
    </source>
</evidence>
<dbReference type="AlphaFoldDB" id="H9ULS5"/>
<dbReference type="PATRIC" id="fig|889378.3.peg.2413"/>
<dbReference type="Proteomes" id="UP000007383">
    <property type="component" value="Chromosome"/>
</dbReference>
<dbReference type="EMBL" id="CP003282">
    <property type="protein sequence ID" value="AFG38468.1"/>
    <property type="molecule type" value="Genomic_DNA"/>
</dbReference>
<gene>
    <name evidence="1" type="ordered locus">Spiaf_2437</name>
</gene>
<accession>H9ULS5</accession>
<dbReference type="KEGG" id="sfc:Spiaf_2437"/>
<dbReference type="eggNOG" id="COG1639">
    <property type="taxonomic scope" value="Bacteria"/>
</dbReference>
<protein>
    <recommendedName>
        <fullName evidence="3">Histidine kinase</fullName>
    </recommendedName>
</protein>
<evidence type="ECO:0000313" key="2">
    <source>
        <dbReference type="Proteomes" id="UP000007383"/>
    </source>
</evidence>
<organism evidence="1 2">
    <name type="scientific">Spirochaeta africana (strain ATCC 700263 / DSM 8902 / Z-7692)</name>
    <dbReference type="NCBI Taxonomy" id="889378"/>
    <lineage>
        <taxon>Bacteria</taxon>
        <taxon>Pseudomonadati</taxon>
        <taxon>Spirochaetota</taxon>
        <taxon>Spirochaetia</taxon>
        <taxon>Spirochaetales</taxon>
        <taxon>Spirochaetaceae</taxon>
        <taxon>Spirochaeta</taxon>
    </lineage>
</organism>
<proteinExistence type="predicted"/>
<keyword evidence="2" id="KW-1185">Reference proteome</keyword>
<evidence type="ECO:0008006" key="3">
    <source>
        <dbReference type="Google" id="ProtNLM"/>
    </source>
</evidence>
<sequence length="222" mass="25715">MDTTINKARIRQAIEEEKVLSIVTYRYMVHERNYIDHILEMYLREVGRPELQNKLSYCIHELAGNAKKANTKRVYFKEKGLDIHNPTEYHLGMQNFKAETVENIEEYVALQEAADLYVKFQFKREGRTVKIAVRNNAVLTREENERIQQKIRLAREADSLPDIIAQSEDYTEGAGLGLVMSIMMLRNLGISTDNFQVLSRNGETYAVLYLNIPDQPIRKTSG</sequence>
<name>H9ULS5_SPIAZ</name>
<dbReference type="RefSeq" id="WP_014456450.1">
    <property type="nucleotide sequence ID" value="NC_017098.1"/>
</dbReference>